<evidence type="ECO:0000256" key="3">
    <source>
        <dbReference type="ARBA" id="ARBA00022475"/>
    </source>
</evidence>
<dbReference type="Proteomes" id="UP000593594">
    <property type="component" value="Chromosome"/>
</dbReference>
<keyword evidence="4 9" id="KW-0812">Transmembrane</keyword>
<evidence type="ECO:0000256" key="6">
    <source>
        <dbReference type="ARBA" id="ARBA00022989"/>
    </source>
</evidence>
<dbReference type="GO" id="GO:0005886">
    <property type="term" value="C:plasma membrane"/>
    <property type="evidence" value="ECO:0007669"/>
    <property type="project" value="UniProtKB-SubCell"/>
</dbReference>
<reference evidence="11 12" key="1">
    <citation type="submission" date="2020-06" db="EMBL/GenBank/DDBJ databases">
        <title>Genome sequence of 2 isolates from Red Sea Mangroves.</title>
        <authorList>
            <person name="Sefrji F."/>
            <person name="Michoud G."/>
            <person name="Merlino G."/>
            <person name="Daffonchio D."/>
        </authorList>
    </citation>
    <scope>NUCLEOTIDE SEQUENCE [LARGE SCALE GENOMIC DNA]</scope>
    <source>
        <strain evidence="11 12">R1DC25</strain>
    </source>
</reference>
<feature type="transmembrane region" description="Helical" evidence="9">
    <location>
        <begin position="35"/>
        <end position="56"/>
    </location>
</feature>
<keyword evidence="5 8" id="KW-0653">Protein transport</keyword>
<dbReference type="GO" id="GO:0017038">
    <property type="term" value="P:protein import"/>
    <property type="evidence" value="ECO:0007669"/>
    <property type="project" value="TreeGrafter"/>
</dbReference>
<dbReference type="AlphaFoldDB" id="A0A7S8C1V0"/>
<proteinExistence type="inferred from homology"/>
<accession>A0A7S8C1V0</accession>
<dbReference type="PANTHER" id="PTHR30625:SF15">
    <property type="entry name" value="BIOPOLYMER TRANSPORT PROTEIN EXBB"/>
    <property type="match status" value="1"/>
</dbReference>
<evidence type="ECO:0000259" key="10">
    <source>
        <dbReference type="Pfam" id="PF01618"/>
    </source>
</evidence>
<dbReference type="InterPro" id="IPR002898">
    <property type="entry name" value="MotA_ExbB_proton_chnl"/>
</dbReference>
<dbReference type="Pfam" id="PF01618">
    <property type="entry name" value="MotA_ExbB"/>
    <property type="match status" value="1"/>
</dbReference>
<gene>
    <name evidence="11" type="ORF">HW532_03380</name>
</gene>
<keyword evidence="6 9" id="KW-1133">Transmembrane helix</keyword>
<evidence type="ECO:0000256" key="7">
    <source>
        <dbReference type="ARBA" id="ARBA00023136"/>
    </source>
</evidence>
<dbReference type="KEGG" id="kmn:HW532_03380"/>
<comment type="similarity">
    <text evidence="8">Belongs to the exbB/tolQ family.</text>
</comment>
<evidence type="ECO:0000256" key="5">
    <source>
        <dbReference type="ARBA" id="ARBA00022927"/>
    </source>
</evidence>
<dbReference type="PANTHER" id="PTHR30625">
    <property type="entry name" value="PROTEIN TOLQ"/>
    <property type="match status" value="1"/>
</dbReference>
<keyword evidence="7 9" id="KW-0472">Membrane</keyword>
<evidence type="ECO:0000313" key="11">
    <source>
        <dbReference type="EMBL" id="QPC41840.1"/>
    </source>
</evidence>
<feature type="transmembrane region" description="Helical" evidence="9">
    <location>
        <begin position="180"/>
        <end position="203"/>
    </location>
</feature>
<evidence type="ECO:0000256" key="1">
    <source>
        <dbReference type="ARBA" id="ARBA00004651"/>
    </source>
</evidence>
<organism evidence="11 12">
    <name type="scientific">Kaustia mangrovi</name>
    <dbReference type="NCBI Taxonomy" id="2593653"/>
    <lineage>
        <taxon>Bacteria</taxon>
        <taxon>Pseudomonadati</taxon>
        <taxon>Pseudomonadota</taxon>
        <taxon>Alphaproteobacteria</taxon>
        <taxon>Hyphomicrobiales</taxon>
        <taxon>Parvibaculaceae</taxon>
        <taxon>Kaustia</taxon>
    </lineage>
</organism>
<keyword evidence="12" id="KW-1185">Reference proteome</keyword>
<feature type="transmembrane region" description="Helical" evidence="9">
    <location>
        <begin position="139"/>
        <end position="160"/>
    </location>
</feature>
<evidence type="ECO:0000256" key="2">
    <source>
        <dbReference type="ARBA" id="ARBA00022448"/>
    </source>
</evidence>
<feature type="domain" description="MotA/TolQ/ExbB proton channel" evidence="10">
    <location>
        <begin position="97"/>
        <end position="218"/>
    </location>
</feature>
<name>A0A7S8C1V0_9HYPH</name>
<protein>
    <submittedName>
        <fullName evidence="11">MotA/TolQ/ExbB proton channel family protein</fullName>
    </submittedName>
</protein>
<sequence>MEETLSDAAIGPVQAAQPASWWDSLASQAGGFLEMGGPVVVFLLFLSVLALAVLVLKLKDLLPLTEARNRTVAEATRVWMAGRPGEAATMLKTGKGPVAHVVRETMNGALEQRADALVREDAERLGQEVMTELRRYLRVLEAVAQVAPLIGLFGTILGMIEAFRVLQEAGAQVDPAALAGGIWVALLTTAVGLAIAIPAVFALHWCESRIARTQTAIETLTTRVLTHPPFARPAAGNGHDEQPAHYIRPVTETARAY</sequence>
<dbReference type="InterPro" id="IPR050790">
    <property type="entry name" value="ExbB/TolQ_transport"/>
</dbReference>
<keyword evidence="3" id="KW-1003">Cell membrane</keyword>
<keyword evidence="2 8" id="KW-0813">Transport</keyword>
<evidence type="ECO:0000256" key="4">
    <source>
        <dbReference type="ARBA" id="ARBA00022692"/>
    </source>
</evidence>
<dbReference type="RefSeq" id="WP_213163068.1">
    <property type="nucleotide sequence ID" value="NZ_CP058214.1"/>
</dbReference>
<evidence type="ECO:0000256" key="9">
    <source>
        <dbReference type="SAM" id="Phobius"/>
    </source>
</evidence>
<comment type="subcellular location">
    <subcellularLocation>
        <location evidence="1">Cell membrane</location>
        <topology evidence="1">Multi-pass membrane protein</topology>
    </subcellularLocation>
    <subcellularLocation>
        <location evidence="8">Membrane</location>
        <topology evidence="8">Multi-pass membrane protein</topology>
    </subcellularLocation>
</comment>
<evidence type="ECO:0000256" key="8">
    <source>
        <dbReference type="RuleBase" id="RU004057"/>
    </source>
</evidence>
<dbReference type="EMBL" id="CP058214">
    <property type="protein sequence ID" value="QPC41840.1"/>
    <property type="molecule type" value="Genomic_DNA"/>
</dbReference>
<evidence type="ECO:0000313" key="12">
    <source>
        <dbReference type="Proteomes" id="UP000593594"/>
    </source>
</evidence>